<sequence>MLFSTTKLALAAAALASAANAQSQCSAKQTQCAQDNESLLLKCNGQGSWETQTCGDNMYCMTMNAAMIHCMLKPDNGNAPSSSKPTPTSSEESASEAASPVSSSHSASASDSSASTPAPKSKSDESSSSGALSKTNGNNVVIAAVAGLAIIGMGALF</sequence>
<feature type="compositionally biased region" description="Low complexity" evidence="1">
    <location>
        <begin position="79"/>
        <end position="134"/>
    </location>
</feature>
<feature type="chain" id="PRO_5040972144" evidence="2">
    <location>
        <begin position="22"/>
        <end position="157"/>
    </location>
</feature>
<keyword evidence="4" id="KW-1185">Reference proteome</keyword>
<evidence type="ECO:0000256" key="1">
    <source>
        <dbReference type="SAM" id="MobiDB-lite"/>
    </source>
</evidence>
<dbReference type="EMBL" id="JANBOH010000051">
    <property type="protein sequence ID" value="KAJ1646709.1"/>
    <property type="molecule type" value="Genomic_DNA"/>
</dbReference>
<feature type="signal peptide" evidence="2">
    <location>
        <begin position="1"/>
        <end position="21"/>
    </location>
</feature>
<evidence type="ECO:0000256" key="2">
    <source>
        <dbReference type="SAM" id="SignalP"/>
    </source>
</evidence>
<evidence type="ECO:0000313" key="4">
    <source>
        <dbReference type="Proteomes" id="UP001145021"/>
    </source>
</evidence>
<reference evidence="3" key="1">
    <citation type="submission" date="2022-07" db="EMBL/GenBank/DDBJ databases">
        <title>Phylogenomic reconstructions and comparative analyses of Kickxellomycotina fungi.</title>
        <authorList>
            <person name="Reynolds N.K."/>
            <person name="Stajich J.E."/>
            <person name="Barry K."/>
            <person name="Grigoriev I.V."/>
            <person name="Crous P."/>
            <person name="Smith M.E."/>
        </authorList>
    </citation>
    <scope>NUCLEOTIDE SEQUENCE</scope>
    <source>
        <strain evidence="3">NBRC 105413</strain>
    </source>
</reference>
<dbReference type="AlphaFoldDB" id="A0A9W7XP97"/>
<gene>
    <name evidence="3" type="ORF">LPJ64_001823</name>
</gene>
<comment type="caution">
    <text evidence="3">The sequence shown here is derived from an EMBL/GenBank/DDBJ whole genome shotgun (WGS) entry which is preliminary data.</text>
</comment>
<proteinExistence type="predicted"/>
<keyword evidence="2" id="KW-0732">Signal</keyword>
<dbReference type="Proteomes" id="UP001145021">
    <property type="component" value="Unassembled WGS sequence"/>
</dbReference>
<protein>
    <submittedName>
        <fullName evidence="3">Uncharacterized protein</fullName>
    </submittedName>
</protein>
<evidence type="ECO:0000313" key="3">
    <source>
        <dbReference type="EMBL" id="KAJ1646709.1"/>
    </source>
</evidence>
<feature type="region of interest" description="Disordered" evidence="1">
    <location>
        <begin position="74"/>
        <end position="134"/>
    </location>
</feature>
<accession>A0A9W7XP97</accession>
<name>A0A9W7XP97_9FUNG</name>
<organism evidence="3 4">
    <name type="scientific">Coemansia asiatica</name>
    <dbReference type="NCBI Taxonomy" id="1052880"/>
    <lineage>
        <taxon>Eukaryota</taxon>
        <taxon>Fungi</taxon>
        <taxon>Fungi incertae sedis</taxon>
        <taxon>Zoopagomycota</taxon>
        <taxon>Kickxellomycotina</taxon>
        <taxon>Kickxellomycetes</taxon>
        <taxon>Kickxellales</taxon>
        <taxon>Kickxellaceae</taxon>
        <taxon>Coemansia</taxon>
    </lineage>
</organism>